<dbReference type="InterPro" id="IPR015943">
    <property type="entry name" value="WD40/YVTN_repeat-like_dom_sf"/>
</dbReference>
<dbReference type="Proteomes" id="UP000003922">
    <property type="component" value="Unassembled WGS sequence"/>
</dbReference>
<dbReference type="OrthoDB" id="435029at2"/>
<dbReference type="Gene3D" id="2.130.10.10">
    <property type="entry name" value="YVTN repeat-like/Quinoprotein amine dehydrogenase"/>
    <property type="match status" value="1"/>
</dbReference>
<reference evidence="2" key="1">
    <citation type="submission" date="2004-02" db="EMBL/GenBank/DDBJ databases">
        <authorList>
            <consortium name="DOE Joint Genome Institute"/>
        </authorList>
    </citation>
    <scope>NUCLEOTIDE SEQUENCE [LARGE SCALE GENOMIC DNA]</scope>
    <source>
        <strain evidence="2">WH 8501</strain>
    </source>
</reference>
<dbReference type="PANTHER" id="PTHR36220:SF1">
    <property type="entry name" value="GAMMA TUBULIN COMPLEX COMPONENT C-TERMINAL DOMAIN-CONTAINING PROTEIN"/>
    <property type="match status" value="1"/>
</dbReference>
<reference evidence="2" key="2">
    <citation type="submission" date="2005-06" db="EMBL/GenBank/DDBJ databases">
        <title>Sequencing of the draft genome and assembly of Crocosphaera watsonii WH 8501.</title>
        <authorList>
            <consortium name="US DOE Joint Genome Institute (JGI-PGF)"/>
            <person name="Copeland A."/>
            <person name="Lucas S."/>
            <person name="Lapidus A."/>
            <person name="Barry K."/>
            <person name="Detter C."/>
            <person name="Glavina T."/>
            <person name="Hammon N."/>
            <person name="Israni S."/>
            <person name="Pitluck S."/>
            <person name="Richardson P."/>
        </authorList>
    </citation>
    <scope>NUCLEOTIDE SEQUENCE [LARGE SCALE GENOMIC DNA]</scope>
    <source>
        <strain evidence="2">WH 8501</strain>
    </source>
</reference>
<proteinExistence type="predicted"/>
<organism evidence="2 3">
    <name type="scientific">Crocosphaera watsonii WH 8501</name>
    <dbReference type="NCBI Taxonomy" id="165597"/>
    <lineage>
        <taxon>Bacteria</taxon>
        <taxon>Bacillati</taxon>
        <taxon>Cyanobacteriota</taxon>
        <taxon>Cyanophyceae</taxon>
        <taxon>Oscillatoriophycideae</taxon>
        <taxon>Chroococcales</taxon>
        <taxon>Aphanothecaceae</taxon>
        <taxon>Crocosphaera</taxon>
    </lineage>
</organism>
<evidence type="ECO:0000313" key="2">
    <source>
        <dbReference type="EMBL" id="EAM49066.1"/>
    </source>
</evidence>
<dbReference type="InterPro" id="IPR028994">
    <property type="entry name" value="Integrin_alpha_N"/>
</dbReference>
<dbReference type="KEGG" id="cwa:CwatDRAFT_1833"/>
<name>Q4BYT0_CROWT</name>
<dbReference type="EMBL" id="AADV02000094">
    <property type="protein sequence ID" value="EAM49066.1"/>
    <property type="molecule type" value="Genomic_DNA"/>
</dbReference>
<dbReference type="SUPFAM" id="SSF50965">
    <property type="entry name" value="Galactose oxidase, central domain"/>
    <property type="match status" value="1"/>
</dbReference>
<dbReference type="Pfam" id="PF14312">
    <property type="entry name" value="FG-GAP_2"/>
    <property type="match status" value="7"/>
</dbReference>
<dbReference type="RefSeq" id="WP_007307185.1">
    <property type="nucleotide sequence ID" value="NZ_AADV02000094.1"/>
</dbReference>
<gene>
    <name evidence="2" type="ORF">CwatDRAFT_1833</name>
</gene>
<protein>
    <submittedName>
        <fullName evidence="2">Quinoprotein</fullName>
    </submittedName>
</protein>
<dbReference type="InterPro" id="IPR018391">
    <property type="entry name" value="PQQ_b-propeller_rpt"/>
</dbReference>
<dbReference type="InterPro" id="IPR011043">
    <property type="entry name" value="Gal_Oxase/kelch_b-propeller"/>
</dbReference>
<dbReference type="PANTHER" id="PTHR36220">
    <property type="entry name" value="UNNAMED PRODUCT"/>
    <property type="match status" value="1"/>
</dbReference>
<accession>Q4BYT0</accession>
<keyword evidence="3" id="KW-1185">Reference proteome</keyword>
<dbReference type="Gene3D" id="2.130.10.130">
    <property type="entry name" value="Integrin alpha, N-terminal"/>
    <property type="match status" value="1"/>
</dbReference>
<comment type="caution">
    <text evidence="2">The sequence shown here is derived from an EMBL/GenBank/DDBJ whole genome shotgun (WGS) entry which is preliminary data.</text>
</comment>
<dbReference type="AlphaFoldDB" id="Q4BYT0"/>
<dbReference type="NCBIfam" id="TIGR04155">
    <property type="entry name" value="cyano_PEP"/>
    <property type="match status" value="1"/>
</dbReference>
<dbReference type="InterPro" id="IPR013517">
    <property type="entry name" value="FG-GAP"/>
</dbReference>
<dbReference type="SMART" id="SM00564">
    <property type="entry name" value="PQQ"/>
    <property type="match status" value="6"/>
</dbReference>
<evidence type="ECO:0000256" key="1">
    <source>
        <dbReference type="ARBA" id="ARBA00022729"/>
    </source>
</evidence>
<keyword evidence="1" id="KW-0732">Signal</keyword>
<evidence type="ECO:0000313" key="3">
    <source>
        <dbReference type="Proteomes" id="UP000003922"/>
    </source>
</evidence>
<sequence length="446" mass="46107">MFSLAKFMTFRGMGKHNLYVQSLTTSILGLSLGLGLVGSHSVSAFDFDKKLLASDGAADDQFGLSVSLSGNRALVGSRFDDDNGNNSGSAYIFDVTTGNFLQKLTPPDGAAGDQFGISVSLSGNRALVGSRLDNDNGTNSGSAYLFDVTTGNLLQKLLAPDGAADDRFGISVSLSGNRALVGSFLDDDNGTNSGSAYLFDVTTGNFLQKFTPPDGAEFDRFGTSVSLSGNTALVGSFGGEDNGSGSAYLFDVTTGNLLQKLTAPDGAEFDRFGRSVSLSGNMALVGAYWDDDNGTNSGSAYLFDVTTGNLLQKLKASDGAADDRFGFSVSLSGNMALVGSRLDDDNGSNSGSAYLFDVTTGNLLQKLTPLDGAAGDQFGFSVSLSGNTALVASYLDDDNGTDSGSAYLFTTGRTVPEPLTILGAGTAVAFGASFKRKLAKKNKKQG</sequence>
<dbReference type="InterPro" id="IPR026374">
    <property type="entry name" value="Cyano_PEP"/>
</dbReference>
<reference evidence="2" key="3">
    <citation type="submission" date="2016-12" db="EMBL/GenBank/DDBJ databases">
        <title>Annotation of the draft genome assembly of Crocosphaera watsonii WH 8501.</title>
        <authorList>
            <consortium name="US DOE Joint Genome Institute (JGI-ORNL)"/>
            <person name="Larimer F."/>
            <person name="Land M."/>
        </authorList>
    </citation>
    <scope>NUCLEOTIDE SEQUENCE</scope>
    <source>
        <strain evidence="2">WH 8501</strain>
    </source>
</reference>